<evidence type="ECO:0000256" key="1">
    <source>
        <dbReference type="ARBA" id="ARBA00011073"/>
    </source>
</evidence>
<sequence length="1179" mass="127224">MRTLRRFVAGVLVGALIPTLLTPLEPALAAPAAERVEYQFLNDRVRDMIGVTPLSVADFITRGGLTGKNQIVAIADSGLDKGSMSDLHPDFQNQAGHPPKVIALRSWSGRPAADDPIGHGTHMAGIIAGSGAASDGKYKGVAPDASLYVQSILNPAGMIEVPSNMGSLFQPAYQAGARIHVNGWGAAGNSYSRSSASADEFVRSHPDFLVIFGAGNNGPAKGTLTNEANSKNALTVGASQGSRPGFDASGNDGGTTIALSSRGPAAGGRIKPELLAPGAAIIAPNSRLTSSNFPVNPLYTRMQGTSMAAAVTGGCAALLREYLQKEMHAPNSDPSAALIKALLINYADTKGHAPGWDGFGNIDMASTVLALKANEAGFIDDRQGVPDGGEKTYQIPVTTTTEPLKVTLAWSDPVANGEGDNDSRLTNDLDLTVTGPDKHTYQGNDFLNGNGPDRNNNVEQVYIPAPQPGTYTITVRGYRVRSAATSESTETKRQDFALAFGQPPQRGTTESLPAAPSPAHTRLLLNGKAAPYNALSVPPGADYYRLGPDIYMVSRLWRSGGIQWINDRGRQMLLEMNPNAREGGYRMEPGAKNSVNGEPVQNMDALPPGYEVSAWINPASQTIRSVDAQFKEIDGYLDSIDNIRHTIRVLKDNRTYNTADTVTTTYIVRQVGSGWTDIPFQMDSGLEQPMSGLPVRLLLSPITGEVMHMAIERPVIQGVADQIGIQDQTIRFENGETYHLFPGAQVKRNGSPSTVDAIRPGDHLVAVILPESKKIIALSAFSTVHWGRIVYYSPEQNLLHFVDRFNRLTTFHLNDSTKVYRWGLPAEKSSLSTGNWAWISLTQGTGAVQQIDVVEEGEEVQKRFQSFSPSDGTIQTEDGATYRLSPRTILTKNGYLIQPKDLQPGESLNMTSLLAPRGPILGTVEAVTTAASPRVAIKSFFAGNRFFITGTTTADAIYLYRQGGEVRDEIIPDNSGNFAWYFIPSVENNSIQLIALDRRRGGIKSLLVTIPEGHSTQFSDIEHHWAEDTVRLFASRGLISGYPDSTFRPDGPVNQLEAIVLVARSLGWENGDPRPAIGMEEIPSWARDSLSLATQQGIIEPQQLASLQKPMTQQDMMDLLSRCIEPGTLDLAGTAQRLWPSGYEPASPLTRAQVTTLLQALLNALAEERKAPPLEKQHQ</sequence>
<dbReference type="Pfam" id="PF04151">
    <property type="entry name" value="PPC"/>
    <property type="match status" value="1"/>
</dbReference>
<dbReference type="Gene3D" id="3.40.50.200">
    <property type="entry name" value="Peptidase S8/S53 domain"/>
    <property type="match status" value="1"/>
</dbReference>
<dbReference type="RefSeq" id="WP_155476699.1">
    <property type="nucleotide sequence ID" value="NZ_WNKU01000012.1"/>
</dbReference>
<keyword evidence="10" id="KW-1185">Reference proteome</keyword>
<dbReference type="InterPro" id="IPR015500">
    <property type="entry name" value="Peptidase_S8_subtilisin-rel"/>
</dbReference>
<dbReference type="InterPro" id="IPR034058">
    <property type="entry name" value="TagA/B/C/D_pept_dom"/>
</dbReference>
<keyword evidence="3" id="KW-0677">Repeat</keyword>
<dbReference type="InterPro" id="IPR007280">
    <property type="entry name" value="Peptidase_C_arc/bac"/>
</dbReference>
<comment type="caution">
    <text evidence="9">The sequence shown here is derived from an EMBL/GenBank/DDBJ whole genome shotgun (WGS) entry which is preliminary data.</text>
</comment>
<dbReference type="PROSITE" id="PS51892">
    <property type="entry name" value="SUBTILASE"/>
    <property type="match status" value="1"/>
</dbReference>
<keyword evidence="4 6" id="KW-0378">Hydrolase</keyword>
<evidence type="ECO:0000256" key="5">
    <source>
        <dbReference type="ARBA" id="ARBA00022825"/>
    </source>
</evidence>
<dbReference type="SUPFAM" id="SSF52743">
    <property type="entry name" value="Subtilisin-like"/>
    <property type="match status" value="1"/>
</dbReference>
<feature type="active site" description="Charge relay system" evidence="6">
    <location>
        <position position="119"/>
    </location>
</feature>
<evidence type="ECO:0000256" key="7">
    <source>
        <dbReference type="SAM" id="SignalP"/>
    </source>
</evidence>
<dbReference type="SUPFAM" id="SSF49785">
    <property type="entry name" value="Galactose-binding domain-like"/>
    <property type="match status" value="1"/>
</dbReference>
<dbReference type="AlphaFoldDB" id="A0A6I3SLT8"/>
<feature type="active site" description="Charge relay system" evidence="6">
    <location>
        <position position="306"/>
    </location>
</feature>
<comment type="similarity">
    <text evidence="1 6">Belongs to the peptidase S8 family.</text>
</comment>
<evidence type="ECO:0000256" key="2">
    <source>
        <dbReference type="ARBA" id="ARBA00022670"/>
    </source>
</evidence>
<keyword evidence="5 6" id="KW-0720">Serine protease</keyword>
<dbReference type="PANTHER" id="PTHR43399:SF4">
    <property type="entry name" value="CELL WALL-ASSOCIATED PROTEASE"/>
    <property type="match status" value="1"/>
</dbReference>
<dbReference type="CDD" id="cd04842">
    <property type="entry name" value="Peptidases_S8_Kp43_protease"/>
    <property type="match status" value="1"/>
</dbReference>
<feature type="domain" description="SLH" evidence="8">
    <location>
        <begin position="1013"/>
        <end position="1076"/>
    </location>
</feature>
<reference evidence="9 10" key="1">
    <citation type="submission" date="2019-11" db="EMBL/GenBank/DDBJ databases">
        <title>Whole-genome sequence of a the green, strictly anaerobic photosynthetic bacterium Heliobacillus mobilis DSM 6151.</title>
        <authorList>
            <person name="Kyndt J.A."/>
            <person name="Meyer T.E."/>
        </authorList>
    </citation>
    <scope>NUCLEOTIDE SEQUENCE [LARGE SCALE GENOMIC DNA]</scope>
    <source>
        <strain evidence="9 10">DSM 6151</strain>
    </source>
</reference>
<evidence type="ECO:0000259" key="8">
    <source>
        <dbReference type="PROSITE" id="PS51272"/>
    </source>
</evidence>
<dbReference type="InterPro" id="IPR036852">
    <property type="entry name" value="Peptidase_S8/S53_dom_sf"/>
</dbReference>
<dbReference type="PROSITE" id="PS51272">
    <property type="entry name" value="SLH"/>
    <property type="match status" value="1"/>
</dbReference>
<feature type="chain" id="PRO_5026092522" evidence="7">
    <location>
        <begin position="30"/>
        <end position="1179"/>
    </location>
</feature>
<accession>A0A6I3SLT8</accession>
<dbReference type="OrthoDB" id="900053at2"/>
<dbReference type="PANTHER" id="PTHR43399">
    <property type="entry name" value="SUBTILISIN-RELATED"/>
    <property type="match status" value="1"/>
</dbReference>
<proteinExistence type="inferred from homology"/>
<feature type="active site" description="Charge relay system" evidence="6">
    <location>
        <position position="76"/>
    </location>
</feature>
<protein>
    <submittedName>
        <fullName evidence="9">S8 family serine peptidase</fullName>
    </submittedName>
</protein>
<dbReference type="InterPro" id="IPR008979">
    <property type="entry name" value="Galactose-bd-like_sf"/>
</dbReference>
<evidence type="ECO:0000256" key="4">
    <source>
        <dbReference type="ARBA" id="ARBA00022801"/>
    </source>
</evidence>
<dbReference type="Proteomes" id="UP000430670">
    <property type="component" value="Unassembled WGS sequence"/>
</dbReference>
<dbReference type="GO" id="GO:0004252">
    <property type="term" value="F:serine-type endopeptidase activity"/>
    <property type="evidence" value="ECO:0007669"/>
    <property type="project" value="UniProtKB-UniRule"/>
</dbReference>
<evidence type="ECO:0000256" key="3">
    <source>
        <dbReference type="ARBA" id="ARBA00022737"/>
    </source>
</evidence>
<dbReference type="Pfam" id="PF00395">
    <property type="entry name" value="SLH"/>
    <property type="match status" value="1"/>
</dbReference>
<dbReference type="Gene3D" id="2.60.120.380">
    <property type="match status" value="1"/>
</dbReference>
<dbReference type="InterPro" id="IPR000209">
    <property type="entry name" value="Peptidase_S8/S53_dom"/>
</dbReference>
<dbReference type="Pfam" id="PF00082">
    <property type="entry name" value="Peptidase_S8"/>
    <property type="match status" value="1"/>
</dbReference>
<keyword evidence="7" id="KW-0732">Signal</keyword>
<dbReference type="EMBL" id="WNKU01000012">
    <property type="protein sequence ID" value="MTV49602.1"/>
    <property type="molecule type" value="Genomic_DNA"/>
</dbReference>
<evidence type="ECO:0000256" key="6">
    <source>
        <dbReference type="PROSITE-ProRule" id="PRU01240"/>
    </source>
</evidence>
<dbReference type="InterPro" id="IPR051048">
    <property type="entry name" value="Peptidase_S8/S53_subtilisin"/>
</dbReference>
<evidence type="ECO:0000313" key="9">
    <source>
        <dbReference type="EMBL" id="MTV49602.1"/>
    </source>
</evidence>
<dbReference type="GO" id="GO:0006508">
    <property type="term" value="P:proteolysis"/>
    <property type="evidence" value="ECO:0007669"/>
    <property type="project" value="UniProtKB-KW"/>
</dbReference>
<dbReference type="PRINTS" id="PR00723">
    <property type="entry name" value="SUBTILISIN"/>
</dbReference>
<name>A0A6I3SLT8_HELMO</name>
<dbReference type="InterPro" id="IPR017313">
    <property type="entry name" value="Moth2364"/>
</dbReference>
<evidence type="ECO:0000313" key="10">
    <source>
        <dbReference type="Proteomes" id="UP000430670"/>
    </source>
</evidence>
<gene>
    <name evidence="9" type="ORF">GJ688_11500</name>
</gene>
<organism evidence="9 10">
    <name type="scientific">Heliobacterium mobile</name>
    <name type="common">Heliobacillus mobilis</name>
    <dbReference type="NCBI Taxonomy" id="28064"/>
    <lineage>
        <taxon>Bacteria</taxon>
        <taxon>Bacillati</taxon>
        <taxon>Bacillota</taxon>
        <taxon>Clostridia</taxon>
        <taxon>Eubacteriales</taxon>
        <taxon>Heliobacteriaceae</taxon>
        <taxon>Heliobacterium</taxon>
    </lineage>
</organism>
<keyword evidence="2 6" id="KW-0645">Protease</keyword>
<dbReference type="InterPro" id="IPR001119">
    <property type="entry name" value="SLH_dom"/>
</dbReference>
<feature type="signal peptide" evidence="7">
    <location>
        <begin position="1"/>
        <end position="29"/>
    </location>
</feature>
<dbReference type="PIRSF" id="PIRSF037899">
    <property type="entry name" value="Subtilisin_rel_Moth_2364"/>
    <property type="match status" value="1"/>
</dbReference>